<dbReference type="AlphaFoldDB" id="A0A9J5ZZ88"/>
<comment type="caution">
    <text evidence="1">The sequence shown here is derived from an EMBL/GenBank/DDBJ whole genome shotgun (WGS) entry which is preliminary data.</text>
</comment>
<dbReference type="InterPro" id="IPR036457">
    <property type="entry name" value="PPM-type-like_dom_sf"/>
</dbReference>
<protein>
    <submittedName>
        <fullName evidence="1">Uncharacterized protein</fullName>
    </submittedName>
</protein>
<accession>A0A9J5ZZ88</accession>
<dbReference type="Proteomes" id="UP000824120">
    <property type="component" value="Chromosome 3"/>
</dbReference>
<reference evidence="1 2" key="1">
    <citation type="submission" date="2020-09" db="EMBL/GenBank/DDBJ databases">
        <title>De no assembly of potato wild relative species, Solanum commersonii.</title>
        <authorList>
            <person name="Cho K."/>
        </authorList>
    </citation>
    <scope>NUCLEOTIDE SEQUENCE [LARGE SCALE GENOMIC DNA]</scope>
    <source>
        <strain evidence="1">LZ3.2</strain>
        <tissue evidence="1">Leaf</tissue>
    </source>
</reference>
<gene>
    <name evidence="1" type="ORF">H5410_016991</name>
</gene>
<dbReference type="EMBL" id="JACXVP010000003">
    <property type="protein sequence ID" value="KAG5617167.1"/>
    <property type="molecule type" value="Genomic_DNA"/>
</dbReference>
<dbReference type="OrthoDB" id="60843at2759"/>
<sequence>MKNAELAIQKQSSSSSTITTIDLMKVLNEAFWNTKAKGSSTVCILSLFDDTLHAINVGDSGSNCEFGGGFMGIRCSIKERFNVSKEQIKI</sequence>
<keyword evidence="2" id="KW-1185">Reference proteome</keyword>
<name>A0A9J5ZZ88_SOLCO</name>
<organism evidence="1 2">
    <name type="scientific">Solanum commersonii</name>
    <name type="common">Commerson's wild potato</name>
    <name type="synonym">Commerson's nightshade</name>
    <dbReference type="NCBI Taxonomy" id="4109"/>
    <lineage>
        <taxon>Eukaryota</taxon>
        <taxon>Viridiplantae</taxon>
        <taxon>Streptophyta</taxon>
        <taxon>Embryophyta</taxon>
        <taxon>Tracheophyta</taxon>
        <taxon>Spermatophyta</taxon>
        <taxon>Magnoliopsida</taxon>
        <taxon>eudicotyledons</taxon>
        <taxon>Gunneridae</taxon>
        <taxon>Pentapetalae</taxon>
        <taxon>asterids</taxon>
        <taxon>lamiids</taxon>
        <taxon>Solanales</taxon>
        <taxon>Solanaceae</taxon>
        <taxon>Solanoideae</taxon>
        <taxon>Solaneae</taxon>
        <taxon>Solanum</taxon>
    </lineage>
</organism>
<evidence type="ECO:0000313" key="2">
    <source>
        <dbReference type="Proteomes" id="UP000824120"/>
    </source>
</evidence>
<proteinExistence type="predicted"/>
<evidence type="ECO:0000313" key="1">
    <source>
        <dbReference type="EMBL" id="KAG5617167.1"/>
    </source>
</evidence>
<dbReference type="SUPFAM" id="SSF81606">
    <property type="entry name" value="PP2C-like"/>
    <property type="match status" value="1"/>
</dbReference>